<dbReference type="EMBL" id="CP015093">
    <property type="protein sequence ID" value="APZ52039.1"/>
    <property type="molecule type" value="Genomic_DNA"/>
</dbReference>
<feature type="domain" description="YrhK" evidence="2">
    <location>
        <begin position="21"/>
        <end position="76"/>
    </location>
</feature>
<dbReference type="AlphaFoldDB" id="A0A1P8URM6"/>
<dbReference type="RefSeq" id="WP_076697193.1">
    <property type="nucleotide sequence ID" value="NZ_CP015093.1"/>
</dbReference>
<reference evidence="3 4" key="1">
    <citation type="submission" date="2016-04" db="EMBL/GenBank/DDBJ databases">
        <title>Deep-sea bacteria in the southern Pacific.</title>
        <authorList>
            <person name="Tang K."/>
        </authorList>
    </citation>
    <scope>NUCLEOTIDE SEQUENCE [LARGE SCALE GENOMIC DNA]</scope>
    <source>
        <strain evidence="3 4">JLT2014</strain>
    </source>
</reference>
<keyword evidence="1" id="KW-0812">Transmembrane</keyword>
<evidence type="ECO:0000313" key="4">
    <source>
        <dbReference type="Proteomes" id="UP000187059"/>
    </source>
</evidence>
<accession>A0A1P8URM6</accession>
<keyword evidence="4" id="KW-1185">Reference proteome</keyword>
<evidence type="ECO:0000313" key="3">
    <source>
        <dbReference type="EMBL" id="APZ52039.1"/>
    </source>
</evidence>
<organism evidence="3 4">
    <name type="scientific">Salipiger abyssi</name>
    <dbReference type="NCBI Taxonomy" id="1250539"/>
    <lineage>
        <taxon>Bacteria</taxon>
        <taxon>Pseudomonadati</taxon>
        <taxon>Pseudomonadota</taxon>
        <taxon>Alphaproteobacteria</taxon>
        <taxon>Rhodobacterales</taxon>
        <taxon>Roseobacteraceae</taxon>
        <taxon>Salipiger</taxon>
    </lineage>
</organism>
<keyword evidence="1" id="KW-1133">Transmembrane helix</keyword>
<evidence type="ECO:0000259" key="2">
    <source>
        <dbReference type="Pfam" id="PF14145"/>
    </source>
</evidence>
<feature type="transmembrane region" description="Helical" evidence="1">
    <location>
        <begin position="21"/>
        <end position="46"/>
    </location>
</feature>
<name>A0A1P8URM6_9RHOB</name>
<dbReference type="InterPro" id="IPR025424">
    <property type="entry name" value="YrhK_domain"/>
</dbReference>
<protein>
    <submittedName>
        <fullName evidence="3">YrhK-like protein</fullName>
    </submittedName>
</protein>
<gene>
    <name evidence="3" type="ORF">Ga0080574_TMP1705</name>
</gene>
<dbReference type="OrthoDB" id="5862062at2"/>
<evidence type="ECO:0000256" key="1">
    <source>
        <dbReference type="SAM" id="Phobius"/>
    </source>
</evidence>
<dbReference type="Pfam" id="PF14145">
    <property type="entry name" value="YrhK"/>
    <property type="match status" value="1"/>
</dbReference>
<dbReference type="Proteomes" id="UP000187059">
    <property type="component" value="Chromosome"/>
</dbReference>
<dbReference type="STRING" id="1250539.Ga0080574_TMP1705"/>
<proteinExistence type="predicted"/>
<keyword evidence="1" id="KW-0472">Membrane</keyword>
<sequence length="94" mass="10961">MKLFHHANRERNADTRRVYALFEIVYTAVDFAAALCFTVGSVLFFFPVYEIPAVWLFTVGSVFFMAKPTIRLIREIKLYRMGKLDRLAHRAEGE</sequence>
<feature type="transmembrane region" description="Helical" evidence="1">
    <location>
        <begin position="52"/>
        <end position="73"/>
    </location>
</feature>
<dbReference type="KEGG" id="paby:Ga0080574_TMP1705"/>